<accession>A0A841I795</accession>
<organism evidence="2 3">
    <name type="scientific">Deinobacterium chartae</name>
    <dbReference type="NCBI Taxonomy" id="521158"/>
    <lineage>
        <taxon>Bacteria</taxon>
        <taxon>Thermotogati</taxon>
        <taxon>Deinococcota</taxon>
        <taxon>Deinococci</taxon>
        <taxon>Deinococcales</taxon>
        <taxon>Deinococcaceae</taxon>
        <taxon>Deinobacterium</taxon>
    </lineage>
</organism>
<dbReference type="Proteomes" id="UP000569951">
    <property type="component" value="Unassembled WGS sequence"/>
</dbReference>
<keyword evidence="3" id="KW-1185">Reference proteome</keyword>
<evidence type="ECO:0000313" key="2">
    <source>
        <dbReference type="EMBL" id="MBB6099695.1"/>
    </source>
</evidence>
<gene>
    <name evidence="2" type="ORF">HNR42_003153</name>
</gene>
<dbReference type="AlphaFoldDB" id="A0A841I795"/>
<dbReference type="InterPro" id="IPR029058">
    <property type="entry name" value="AB_hydrolase_fold"/>
</dbReference>
<protein>
    <submittedName>
        <fullName evidence="2">Pimeloyl-ACP methyl ester carboxylesterase</fullName>
    </submittedName>
</protein>
<name>A0A841I795_9DEIO</name>
<dbReference type="EMBL" id="JACHHG010000014">
    <property type="protein sequence ID" value="MBB6099695.1"/>
    <property type="molecule type" value="Genomic_DNA"/>
</dbReference>
<reference evidence="2 3" key="1">
    <citation type="submission" date="2020-08" db="EMBL/GenBank/DDBJ databases">
        <title>Genomic Encyclopedia of Type Strains, Phase IV (KMG-IV): sequencing the most valuable type-strain genomes for metagenomic binning, comparative biology and taxonomic classification.</title>
        <authorList>
            <person name="Goeker M."/>
        </authorList>
    </citation>
    <scope>NUCLEOTIDE SEQUENCE [LARGE SCALE GENOMIC DNA]</scope>
    <source>
        <strain evidence="2 3">DSM 21458</strain>
    </source>
</reference>
<comment type="caution">
    <text evidence="2">The sequence shown here is derived from an EMBL/GenBank/DDBJ whole genome shotgun (WGS) entry which is preliminary data.</text>
</comment>
<dbReference type="Pfam" id="PF12697">
    <property type="entry name" value="Abhydrolase_6"/>
    <property type="match status" value="1"/>
</dbReference>
<dbReference type="SUPFAM" id="SSF53474">
    <property type="entry name" value="alpha/beta-Hydrolases"/>
    <property type="match status" value="1"/>
</dbReference>
<proteinExistence type="predicted"/>
<feature type="domain" description="AB hydrolase-1" evidence="1">
    <location>
        <begin position="2"/>
        <end position="155"/>
    </location>
</feature>
<sequence length="174" mass="18803">MIGSSFGSVGLALPHQAAHRVESVLTSGGSAGVGSGLAWLSLANAGLYRFFVPDRLAELSAQQFGIPATYRARLHRDLADSISAEFNRRVTGATVDLTLPTRAGTPLLARVGSKETWFAKQAARTLARRLPNAQALEVPGAGHVWNLQHPELFSATVRAWVRRQPLSARLRNLR</sequence>
<evidence type="ECO:0000259" key="1">
    <source>
        <dbReference type="Pfam" id="PF12697"/>
    </source>
</evidence>
<dbReference type="Gene3D" id="3.40.50.1820">
    <property type="entry name" value="alpha/beta hydrolase"/>
    <property type="match status" value="1"/>
</dbReference>
<dbReference type="InterPro" id="IPR000073">
    <property type="entry name" value="AB_hydrolase_1"/>
</dbReference>
<evidence type="ECO:0000313" key="3">
    <source>
        <dbReference type="Proteomes" id="UP000569951"/>
    </source>
</evidence>